<accession>A0A8I3WH95</accession>
<dbReference type="PANTHER" id="PTHR46254">
    <property type="entry name" value="PROTEIN GVQW1-RELATED"/>
    <property type="match status" value="1"/>
</dbReference>
<name>A0A8I3WH95_CALJA</name>
<reference evidence="1" key="3">
    <citation type="submission" date="2025-09" db="UniProtKB">
        <authorList>
            <consortium name="Ensembl"/>
        </authorList>
    </citation>
    <scope>IDENTIFICATION</scope>
</reference>
<dbReference type="AlphaFoldDB" id="A0A8I3WH95"/>
<protein>
    <submittedName>
        <fullName evidence="1">Uncharacterized protein</fullName>
    </submittedName>
</protein>
<proteinExistence type="predicted"/>
<evidence type="ECO:0000313" key="2">
    <source>
        <dbReference type="Proteomes" id="UP000008225"/>
    </source>
</evidence>
<organism evidence="1 2">
    <name type="scientific">Callithrix jacchus</name>
    <name type="common">White-tufted-ear marmoset</name>
    <name type="synonym">Simia Jacchus</name>
    <dbReference type="NCBI Taxonomy" id="9483"/>
    <lineage>
        <taxon>Eukaryota</taxon>
        <taxon>Metazoa</taxon>
        <taxon>Chordata</taxon>
        <taxon>Craniata</taxon>
        <taxon>Vertebrata</taxon>
        <taxon>Euteleostomi</taxon>
        <taxon>Mammalia</taxon>
        <taxon>Eutheria</taxon>
        <taxon>Euarchontoglires</taxon>
        <taxon>Primates</taxon>
        <taxon>Haplorrhini</taxon>
        <taxon>Platyrrhini</taxon>
        <taxon>Cebidae</taxon>
        <taxon>Callitrichinae</taxon>
        <taxon>Callithrix</taxon>
        <taxon>Callithrix</taxon>
    </lineage>
</organism>
<keyword evidence="2" id="KW-1185">Reference proteome</keyword>
<dbReference type="Ensembl" id="ENSCJAT00000125892.1">
    <property type="protein sequence ID" value="ENSCJAP00000089974.1"/>
    <property type="gene ID" value="ENSCJAG00000078805.1"/>
</dbReference>
<dbReference type="Proteomes" id="UP000008225">
    <property type="component" value="Chromosome 17"/>
</dbReference>
<reference evidence="1 2" key="1">
    <citation type="submission" date="2009-03" db="EMBL/GenBank/DDBJ databases">
        <authorList>
            <person name="Warren W."/>
            <person name="Ye L."/>
            <person name="Minx P."/>
            <person name="Worley K."/>
            <person name="Gibbs R."/>
            <person name="Wilson R.K."/>
        </authorList>
    </citation>
    <scope>NUCLEOTIDE SEQUENCE [LARGE SCALE GENOMIC DNA]</scope>
</reference>
<evidence type="ECO:0000313" key="1">
    <source>
        <dbReference type="Ensembl" id="ENSCJAP00000089974.1"/>
    </source>
</evidence>
<sequence>MQTLEAETGDKWKGKANPGSVAGNLESLSISVNLPILEISYKHQGGVKWNELSSLQPLPSGFKQFSCHSLLSSRDYRCAPPQPANFCIFSRDGVSPGWPGCSPSLNLVICLPWSPKLLGLQASATAPSPTFITSYEVMG</sequence>
<reference evidence="1" key="2">
    <citation type="submission" date="2025-08" db="UniProtKB">
        <authorList>
            <consortium name="Ensembl"/>
        </authorList>
    </citation>
    <scope>IDENTIFICATION</scope>
</reference>
<dbReference type="GeneTree" id="ENSGT00940000161627"/>